<dbReference type="InterPro" id="IPR013083">
    <property type="entry name" value="Znf_RING/FYVE/PHD"/>
</dbReference>
<dbReference type="Proteomes" id="UP000714275">
    <property type="component" value="Unassembled WGS sequence"/>
</dbReference>
<organism evidence="1 2">
    <name type="scientific">Suillus placidus</name>
    <dbReference type="NCBI Taxonomy" id="48579"/>
    <lineage>
        <taxon>Eukaryota</taxon>
        <taxon>Fungi</taxon>
        <taxon>Dikarya</taxon>
        <taxon>Basidiomycota</taxon>
        <taxon>Agaricomycotina</taxon>
        <taxon>Agaricomycetes</taxon>
        <taxon>Agaricomycetidae</taxon>
        <taxon>Boletales</taxon>
        <taxon>Suillineae</taxon>
        <taxon>Suillaceae</taxon>
        <taxon>Suillus</taxon>
    </lineage>
</organism>
<evidence type="ECO:0000313" key="2">
    <source>
        <dbReference type="Proteomes" id="UP000714275"/>
    </source>
</evidence>
<dbReference type="AlphaFoldDB" id="A0A9P7CXJ5"/>
<reference evidence="1" key="1">
    <citation type="journal article" date="2020" name="New Phytol.">
        <title>Comparative genomics reveals dynamic genome evolution in host specialist ectomycorrhizal fungi.</title>
        <authorList>
            <person name="Lofgren L.A."/>
            <person name="Nguyen N.H."/>
            <person name="Vilgalys R."/>
            <person name="Ruytinx J."/>
            <person name="Liao H.L."/>
            <person name="Branco S."/>
            <person name="Kuo A."/>
            <person name="LaButti K."/>
            <person name="Lipzen A."/>
            <person name="Andreopoulos W."/>
            <person name="Pangilinan J."/>
            <person name="Riley R."/>
            <person name="Hundley H."/>
            <person name="Na H."/>
            <person name="Barry K."/>
            <person name="Grigoriev I.V."/>
            <person name="Stajich J.E."/>
            <person name="Kennedy P.G."/>
        </authorList>
    </citation>
    <scope>NUCLEOTIDE SEQUENCE</scope>
    <source>
        <strain evidence="1">DOB743</strain>
    </source>
</reference>
<protein>
    <submittedName>
        <fullName evidence="1">Uncharacterized protein</fullName>
    </submittedName>
</protein>
<sequence>MLSTPVLYHGARVVRVFQLPRLDSQPAFQEVQTPPTPAADPGPPGSNSLAASFLKLIQEHFQCPICWDVLVAPVTYCSSGHAACVYCTLSSAISLSLGVTKCVLCRSPNVVPGGCPFIYLRQTQDSVVSLMEGIAREFQDTPPENSELRSYACGALRDDWQRRSRVGRLLMHDVQQLRGPLTPTEASRMVSLARLQLQGEGVGSAQLPIEID</sequence>
<keyword evidence="2" id="KW-1185">Reference proteome</keyword>
<dbReference type="Gene3D" id="3.30.40.10">
    <property type="entry name" value="Zinc/RING finger domain, C3HC4 (zinc finger)"/>
    <property type="match status" value="1"/>
</dbReference>
<name>A0A9P7CXJ5_9AGAM</name>
<dbReference type="SUPFAM" id="SSF57850">
    <property type="entry name" value="RING/U-box"/>
    <property type="match status" value="1"/>
</dbReference>
<dbReference type="EMBL" id="JABBWD010000063">
    <property type="protein sequence ID" value="KAG1770821.1"/>
    <property type="molecule type" value="Genomic_DNA"/>
</dbReference>
<comment type="caution">
    <text evidence="1">The sequence shown here is derived from an EMBL/GenBank/DDBJ whole genome shotgun (WGS) entry which is preliminary data.</text>
</comment>
<dbReference type="OrthoDB" id="654191at2759"/>
<proteinExistence type="predicted"/>
<accession>A0A9P7CXJ5</accession>
<evidence type="ECO:0000313" key="1">
    <source>
        <dbReference type="EMBL" id="KAG1770821.1"/>
    </source>
</evidence>
<gene>
    <name evidence="1" type="ORF">EV702DRAFT_1202295</name>
</gene>